<comment type="similarity">
    <text evidence="1 2">Belongs to the Iojap/RsfS family.</text>
</comment>
<keyword evidence="2" id="KW-0678">Repressor</keyword>
<comment type="function">
    <text evidence="2">Functions as a ribosomal silencing factor. Interacts with ribosomal protein uL14 (rplN), blocking formation of intersubunit bridge B8. Prevents association of the 30S and 50S ribosomal subunits and the formation of functional ribosomes, thus repressing translation.</text>
</comment>
<organism evidence="3 4">
    <name type="scientific">Dongia soli</name>
    <dbReference type="NCBI Taxonomy" id="600628"/>
    <lineage>
        <taxon>Bacteria</taxon>
        <taxon>Pseudomonadati</taxon>
        <taxon>Pseudomonadota</taxon>
        <taxon>Alphaproteobacteria</taxon>
        <taxon>Rhodospirillales</taxon>
        <taxon>Dongiaceae</taxon>
        <taxon>Dongia</taxon>
    </lineage>
</organism>
<dbReference type="NCBIfam" id="TIGR00090">
    <property type="entry name" value="rsfS_iojap_ybeB"/>
    <property type="match status" value="1"/>
</dbReference>
<dbReference type="InterPro" id="IPR004394">
    <property type="entry name" value="Iojap/RsfS/C7orf30"/>
</dbReference>
<evidence type="ECO:0000313" key="3">
    <source>
        <dbReference type="EMBL" id="MDY0884306.1"/>
    </source>
</evidence>
<evidence type="ECO:0000313" key="4">
    <source>
        <dbReference type="Proteomes" id="UP001279642"/>
    </source>
</evidence>
<proteinExistence type="inferred from homology"/>
<comment type="subcellular location">
    <subcellularLocation>
        <location evidence="2">Cytoplasm</location>
    </subcellularLocation>
</comment>
<dbReference type="Pfam" id="PF02410">
    <property type="entry name" value="RsfS"/>
    <property type="match status" value="1"/>
</dbReference>
<protein>
    <recommendedName>
        <fullName evidence="2">Ribosomal silencing factor RsfS</fullName>
    </recommendedName>
</protein>
<accession>A0ABU5EDM3</accession>
<sequence>MAQPTAMMIDDLVKIVATSLDDDKAEDIVSIDLRGKSSIADYMVIATGRSSRQLAAMAQHLDEKLTKLGIKDVAIEGMTQGDWVLLDGGDVVVHLFRPEVREFYNLEKMWGADLPEPERVTAIG</sequence>
<dbReference type="InterPro" id="IPR043519">
    <property type="entry name" value="NT_sf"/>
</dbReference>
<keyword evidence="2" id="KW-0963">Cytoplasm</keyword>
<reference evidence="3 4" key="1">
    <citation type="journal article" date="2016" name="Antonie Van Leeuwenhoek">
        <title>Dongia soli sp. nov., isolated from soil from Dokdo, Korea.</title>
        <authorList>
            <person name="Kim D.U."/>
            <person name="Lee H."/>
            <person name="Kim H."/>
            <person name="Kim S.G."/>
            <person name="Ka J.O."/>
        </authorList>
    </citation>
    <scope>NUCLEOTIDE SEQUENCE [LARGE SCALE GENOMIC DNA]</scope>
    <source>
        <strain evidence="3 4">D78</strain>
    </source>
</reference>
<name>A0ABU5EDM3_9PROT</name>
<dbReference type="Proteomes" id="UP001279642">
    <property type="component" value="Unassembled WGS sequence"/>
</dbReference>
<dbReference type="HAMAP" id="MF_01477">
    <property type="entry name" value="Iojap_RsfS"/>
    <property type="match status" value="1"/>
</dbReference>
<comment type="caution">
    <text evidence="3">The sequence shown here is derived from an EMBL/GenBank/DDBJ whole genome shotgun (WGS) entry which is preliminary data.</text>
</comment>
<keyword evidence="4" id="KW-1185">Reference proteome</keyword>
<dbReference type="EMBL" id="JAXCLW010000004">
    <property type="protein sequence ID" value="MDY0884306.1"/>
    <property type="molecule type" value="Genomic_DNA"/>
</dbReference>
<dbReference type="SUPFAM" id="SSF81301">
    <property type="entry name" value="Nucleotidyltransferase"/>
    <property type="match status" value="1"/>
</dbReference>
<evidence type="ECO:0000256" key="1">
    <source>
        <dbReference type="ARBA" id="ARBA00010574"/>
    </source>
</evidence>
<keyword evidence="2" id="KW-0810">Translation regulation</keyword>
<gene>
    <name evidence="2 3" type="primary">rsfS</name>
    <name evidence="3" type="ORF">SMD27_15790</name>
</gene>
<dbReference type="PANTHER" id="PTHR21043:SF0">
    <property type="entry name" value="MITOCHONDRIAL ASSEMBLY OF RIBOSOMAL LARGE SUBUNIT PROTEIN 1"/>
    <property type="match status" value="1"/>
</dbReference>
<dbReference type="PANTHER" id="PTHR21043">
    <property type="entry name" value="IOJAP SUPERFAMILY ORTHOLOG"/>
    <property type="match status" value="1"/>
</dbReference>
<evidence type="ECO:0000256" key="2">
    <source>
        <dbReference type="HAMAP-Rule" id="MF_01477"/>
    </source>
</evidence>
<comment type="subunit">
    <text evidence="2">Interacts with ribosomal protein uL14 (rplN).</text>
</comment>
<dbReference type="Gene3D" id="3.30.460.10">
    <property type="entry name" value="Beta Polymerase, domain 2"/>
    <property type="match status" value="1"/>
</dbReference>